<dbReference type="Proteomes" id="UP000031668">
    <property type="component" value="Unassembled WGS sequence"/>
</dbReference>
<organism evidence="2 3">
    <name type="scientific">Thelohanellus kitauei</name>
    <name type="common">Myxosporean</name>
    <dbReference type="NCBI Taxonomy" id="669202"/>
    <lineage>
        <taxon>Eukaryota</taxon>
        <taxon>Metazoa</taxon>
        <taxon>Cnidaria</taxon>
        <taxon>Myxozoa</taxon>
        <taxon>Myxosporea</taxon>
        <taxon>Bivalvulida</taxon>
        <taxon>Platysporina</taxon>
        <taxon>Myxobolidae</taxon>
        <taxon>Thelohanellus</taxon>
    </lineage>
</organism>
<evidence type="ECO:0000313" key="2">
    <source>
        <dbReference type="EMBL" id="KII64345.1"/>
    </source>
</evidence>
<feature type="compositionally biased region" description="Polar residues" evidence="1">
    <location>
        <begin position="90"/>
        <end position="108"/>
    </location>
</feature>
<dbReference type="EMBL" id="JWZT01004328">
    <property type="protein sequence ID" value="KII64345.1"/>
    <property type="molecule type" value="Genomic_DNA"/>
</dbReference>
<reference evidence="2 3" key="1">
    <citation type="journal article" date="2014" name="Genome Biol. Evol.">
        <title>The genome of the myxosporean Thelohanellus kitauei shows adaptations to nutrient acquisition within its fish host.</title>
        <authorList>
            <person name="Yang Y."/>
            <person name="Xiong J."/>
            <person name="Zhou Z."/>
            <person name="Huo F."/>
            <person name="Miao W."/>
            <person name="Ran C."/>
            <person name="Liu Y."/>
            <person name="Zhang J."/>
            <person name="Feng J."/>
            <person name="Wang M."/>
            <person name="Wang M."/>
            <person name="Wang L."/>
            <person name="Yao B."/>
        </authorList>
    </citation>
    <scope>NUCLEOTIDE SEQUENCE [LARGE SCALE GENOMIC DNA]</scope>
    <source>
        <strain evidence="2">Wuqing</strain>
    </source>
</reference>
<proteinExistence type="predicted"/>
<evidence type="ECO:0000256" key="1">
    <source>
        <dbReference type="SAM" id="MobiDB-lite"/>
    </source>
</evidence>
<evidence type="ECO:0000313" key="3">
    <source>
        <dbReference type="Proteomes" id="UP000031668"/>
    </source>
</evidence>
<feature type="region of interest" description="Disordered" evidence="1">
    <location>
        <begin position="88"/>
        <end position="124"/>
    </location>
</feature>
<dbReference type="AlphaFoldDB" id="A0A0C2MJ10"/>
<feature type="region of interest" description="Disordered" evidence="1">
    <location>
        <begin position="1"/>
        <end position="48"/>
    </location>
</feature>
<sequence length="124" mass="13359">MYEGHEEPEDFPPLPAGDQTETGGLSLAKPSIPRPQKSTCRSPGDSVISRSRRLNWHNPYSSSLLGYSVHATRDLARSRLAIIAWPTGLSGDSQVSGRNMPTAVSSTRGCHLTAGQAGTTQDRR</sequence>
<feature type="compositionally biased region" description="Acidic residues" evidence="1">
    <location>
        <begin position="1"/>
        <end position="10"/>
    </location>
</feature>
<protein>
    <submittedName>
        <fullName evidence="2">Uncharacterized protein</fullName>
    </submittedName>
</protein>
<name>A0A0C2MJ10_THEKT</name>
<gene>
    <name evidence="2" type="ORF">RF11_01150</name>
</gene>
<comment type="caution">
    <text evidence="2">The sequence shown here is derived from an EMBL/GenBank/DDBJ whole genome shotgun (WGS) entry which is preliminary data.</text>
</comment>
<keyword evidence="3" id="KW-1185">Reference proteome</keyword>
<accession>A0A0C2MJ10</accession>